<dbReference type="InterPro" id="IPR011990">
    <property type="entry name" value="TPR-like_helical_dom_sf"/>
</dbReference>
<keyword evidence="6" id="KW-1185">Reference proteome</keyword>
<evidence type="ECO:0000313" key="5">
    <source>
        <dbReference type="EMBL" id="NVN19064.1"/>
    </source>
</evidence>
<name>A0A850NG43_9FLAO</name>
<dbReference type="EMBL" id="WYET01000004">
    <property type="protein sequence ID" value="NVN19064.1"/>
    <property type="molecule type" value="Genomic_DNA"/>
</dbReference>
<keyword evidence="2" id="KW-1133">Transmembrane helix</keyword>
<keyword evidence="3" id="KW-0732">Signal</keyword>
<dbReference type="Gene3D" id="1.25.40.10">
    <property type="entry name" value="Tetratricopeptide repeat domain"/>
    <property type="match status" value="1"/>
</dbReference>
<feature type="domain" description="DUF6377" evidence="4">
    <location>
        <begin position="258"/>
        <end position="497"/>
    </location>
</feature>
<comment type="caution">
    <text evidence="5">The sequence shown here is derived from an EMBL/GenBank/DDBJ whole genome shotgun (WGS) entry which is preliminary data.</text>
</comment>
<feature type="region of interest" description="Disordered" evidence="1">
    <location>
        <begin position="542"/>
        <end position="562"/>
    </location>
</feature>
<evidence type="ECO:0000259" key="4">
    <source>
        <dbReference type="Pfam" id="PF19904"/>
    </source>
</evidence>
<evidence type="ECO:0000313" key="6">
    <source>
        <dbReference type="Proteomes" id="UP000558089"/>
    </source>
</evidence>
<keyword evidence="2" id="KW-0472">Membrane</keyword>
<dbReference type="SUPFAM" id="SSF48452">
    <property type="entry name" value="TPR-like"/>
    <property type="match status" value="2"/>
</dbReference>
<accession>A0A850NG43</accession>
<sequence>MKSNIVLWLACILYTVVNAQNTSHDSIISALDKAIELRTKYAKQKHAQLDSLKQIALKKELSSSTKDIHRAYIHLYEGYRAFRYDSAYYYLEKAKGLAQKIKDSSLIAETKIDEGFILISAGLFTEALDTLNSINTKHLDPTNKYDFYYNMARVYFDLTDYNDDERFRINYIRKGIALLNKALENAPENSDNFLKAEGLKELKQQNWDRARRIYLELLDRELSPDMYGVATSSLSFVYSQLNRPHKALDYLAMAAISDIEHSIQENTALRNLAIQLYDNGELNKANQYVRIAFKDAELYNARHRRNQISAILPIIESAQLYKLEQKNKSLKNTVVLLTLLSIVILVSLAIIFKQLKDKKEVRKAISKNNERLQQMNLSLMESDAIKQDYITYFLKATSQLINKMVALQKNTILKVRTKKTEEILDVMQRYSAKKERNELFHQFDEVFLQLFPSFIESINRLFPENEKVFVKKGDLLSTELRIYALYRLGIQDNAQVAEFLDVSINTVYSYKTRLKSKSRFRNVFESKVMDIKRLDSKNLAGDKKEGGTDDINTHIDGESHIS</sequence>
<reference evidence="5 6" key="1">
    <citation type="submission" date="2020-01" db="EMBL/GenBank/DDBJ databases">
        <title>Draft Genome Analysis of Muricauda sp. HICW Isolated from coastal seawater of PR China.</title>
        <authorList>
            <person name="Chen M.-X."/>
        </authorList>
    </citation>
    <scope>NUCLEOTIDE SEQUENCE [LARGE SCALE GENOMIC DNA]</scope>
    <source>
        <strain evidence="5 6">HICW</strain>
    </source>
</reference>
<evidence type="ECO:0000256" key="2">
    <source>
        <dbReference type="SAM" id="Phobius"/>
    </source>
</evidence>
<proteinExistence type="predicted"/>
<feature type="transmembrane region" description="Helical" evidence="2">
    <location>
        <begin position="334"/>
        <end position="352"/>
    </location>
</feature>
<feature type="chain" id="PRO_5032604282" description="DUF6377 domain-containing protein" evidence="3">
    <location>
        <begin position="20"/>
        <end position="562"/>
    </location>
</feature>
<gene>
    <name evidence="5" type="ORF">GUA46_11990</name>
</gene>
<dbReference type="InterPro" id="IPR045957">
    <property type="entry name" value="DUF6377"/>
</dbReference>
<dbReference type="Pfam" id="PF19904">
    <property type="entry name" value="DUF6377"/>
    <property type="match status" value="1"/>
</dbReference>
<organism evidence="5 6">
    <name type="scientific">Flagellimonas chongwuensis</name>
    <dbReference type="NCBI Taxonomy" id="2697365"/>
    <lineage>
        <taxon>Bacteria</taxon>
        <taxon>Pseudomonadati</taxon>
        <taxon>Bacteroidota</taxon>
        <taxon>Flavobacteriia</taxon>
        <taxon>Flavobacteriales</taxon>
        <taxon>Flavobacteriaceae</taxon>
        <taxon>Flagellimonas</taxon>
    </lineage>
</organism>
<feature type="signal peptide" evidence="3">
    <location>
        <begin position="1"/>
        <end position="19"/>
    </location>
</feature>
<evidence type="ECO:0000256" key="3">
    <source>
        <dbReference type="SAM" id="SignalP"/>
    </source>
</evidence>
<dbReference type="AlphaFoldDB" id="A0A850NG43"/>
<evidence type="ECO:0000256" key="1">
    <source>
        <dbReference type="SAM" id="MobiDB-lite"/>
    </source>
</evidence>
<dbReference type="Proteomes" id="UP000558089">
    <property type="component" value="Unassembled WGS sequence"/>
</dbReference>
<keyword evidence="2" id="KW-0812">Transmembrane</keyword>
<protein>
    <recommendedName>
        <fullName evidence="4">DUF6377 domain-containing protein</fullName>
    </recommendedName>
</protein>
<dbReference type="RefSeq" id="WP_176620688.1">
    <property type="nucleotide sequence ID" value="NZ_WYET01000004.1"/>
</dbReference>